<dbReference type="EMBL" id="JACTAG010000002">
    <property type="protein sequence ID" value="MBD3664499.1"/>
    <property type="molecule type" value="Genomic_DNA"/>
</dbReference>
<feature type="binding site" evidence="6">
    <location>
        <begin position="200"/>
        <end position="204"/>
    </location>
    <ligand>
        <name>AMP</name>
        <dbReference type="ChEBI" id="CHEBI:456215"/>
    </ligand>
</feature>
<evidence type="ECO:0000259" key="7">
    <source>
        <dbReference type="PROSITE" id="PS51383"/>
    </source>
</evidence>
<evidence type="ECO:0000256" key="4">
    <source>
        <dbReference type="ARBA" id="ARBA00023027"/>
    </source>
</evidence>
<reference evidence="8" key="1">
    <citation type="submission" date="2020-08" db="EMBL/GenBank/DDBJ databases">
        <title>Sulfitobacter aestuariivivens sp. nov., isolated from a tidal flat.</title>
        <authorList>
            <person name="Park S."/>
            <person name="Yoon J.-H."/>
        </authorList>
    </citation>
    <scope>NUCLEOTIDE SEQUENCE</scope>
    <source>
        <strain evidence="8">TSTF-M16</strain>
    </source>
</reference>
<keyword evidence="9" id="KW-1185">Reference proteome</keyword>
<dbReference type="InterPro" id="IPR000631">
    <property type="entry name" value="CARKD"/>
</dbReference>
<keyword evidence="5 6" id="KW-0456">Lyase</keyword>
<dbReference type="Gene3D" id="3.40.1190.20">
    <property type="match status" value="1"/>
</dbReference>
<dbReference type="Proteomes" id="UP000635142">
    <property type="component" value="Unassembled WGS sequence"/>
</dbReference>
<evidence type="ECO:0000256" key="5">
    <source>
        <dbReference type="ARBA" id="ARBA00023239"/>
    </source>
</evidence>
<comment type="function">
    <text evidence="6">Catalyzes the dehydration of the S-form of NAD(P)HX at the expense of ADP, which is converted to AMP. Together with NAD(P)HX epimerase, which catalyzes the epimerization of the S- and R-forms, the enzyme allows the repair of both epimers of NAD(P)HX, a damaged form of NAD(P)H that is a result of enzymatic or heat-dependent hydration.</text>
</comment>
<comment type="subunit">
    <text evidence="6">Homotetramer.</text>
</comment>
<comment type="caution">
    <text evidence="6">Lacks conserved residue(s) required for the propagation of feature annotation.</text>
</comment>
<dbReference type="RefSeq" id="WP_191075524.1">
    <property type="nucleotide sequence ID" value="NZ_JACTAG010000002.1"/>
</dbReference>
<keyword evidence="1 6" id="KW-0547">Nucleotide-binding</keyword>
<dbReference type="GO" id="GO:0005524">
    <property type="term" value="F:ATP binding"/>
    <property type="evidence" value="ECO:0007669"/>
    <property type="project" value="UniProtKB-KW"/>
</dbReference>
<comment type="caution">
    <text evidence="8">The sequence shown here is derived from an EMBL/GenBank/DDBJ whole genome shotgun (WGS) entry which is preliminary data.</text>
</comment>
<comment type="cofactor">
    <cofactor evidence="6">
        <name>Mg(2+)</name>
        <dbReference type="ChEBI" id="CHEBI:18420"/>
    </cofactor>
</comment>
<dbReference type="NCBIfam" id="TIGR00196">
    <property type="entry name" value="yjeF_cterm"/>
    <property type="match status" value="1"/>
</dbReference>
<keyword evidence="4 6" id="KW-0520">NAD</keyword>
<feature type="binding site" evidence="6">
    <location>
        <position position="166"/>
    </location>
    <ligand>
        <name>(6S)-NADPHX</name>
        <dbReference type="ChEBI" id="CHEBI:64076"/>
    </ligand>
</feature>
<dbReference type="GO" id="GO:0052856">
    <property type="term" value="F:NAD(P)HX epimerase activity"/>
    <property type="evidence" value="ECO:0007669"/>
    <property type="project" value="TreeGrafter"/>
</dbReference>
<keyword evidence="3 6" id="KW-0521">NADP</keyword>
<name>A0A927D625_9RHOB</name>
<dbReference type="InterPro" id="IPR017953">
    <property type="entry name" value="Carbohydrate_kinase_pred_CS"/>
</dbReference>
<organism evidence="8 9">
    <name type="scientific">Sulfitobacter aestuariivivens</name>
    <dbReference type="NCBI Taxonomy" id="2766981"/>
    <lineage>
        <taxon>Bacteria</taxon>
        <taxon>Pseudomonadati</taxon>
        <taxon>Pseudomonadota</taxon>
        <taxon>Alphaproteobacteria</taxon>
        <taxon>Rhodobacterales</taxon>
        <taxon>Roseobacteraceae</taxon>
        <taxon>Sulfitobacter</taxon>
    </lineage>
</organism>
<accession>A0A927D625</accession>
<dbReference type="PANTHER" id="PTHR12592">
    <property type="entry name" value="ATP-DEPENDENT (S)-NAD(P)H-HYDRATE DEHYDRATASE FAMILY MEMBER"/>
    <property type="match status" value="1"/>
</dbReference>
<dbReference type="SUPFAM" id="SSF53613">
    <property type="entry name" value="Ribokinase-like"/>
    <property type="match status" value="1"/>
</dbReference>
<dbReference type="PROSITE" id="PS01050">
    <property type="entry name" value="YJEF_C_2"/>
    <property type="match status" value="1"/>
</dbReference>
<dbReference type="PANTHER" id="PTHR12592:SF0">
    <property type="entry name" value="ATP-DEPENDENT (S)-NAD(P)H-HYDRATE DEHYDRATASE"/>
    <property type="match status" value="1"/>
</dbReference>
<evidence type="ECO:0000256" key="2">
    <source>
        <dbReference type="ARBA" id="ARBA00022840"/>
    </source>
</evidence>
<dbReference type="GO" id="GO:0110051">
    <property type="term" value="P:metabolite repair"/>
    <property type="evidence" value="ECO:0007669"/>
    <property type="project" value="TreeGrafter"/>
</dbReference>
<evidence type="ECO:0000256" key="6">
    <source>
        <dbReference type="HAMAP-Rule" id="MF_01965"/>
    </source>
</evidence>
<feature type="binding site" evidence="6">
    <location>
        <position position="53"/>
    </location>
    <ligand>
        <name>(6S)-NADPHX</name>
        <dbReference type="ChEBI" id="CHEBI:64076"/>
    </ligand>
</feature>
<evidence type="ECO:0000313" key="9">
    <source>
        <dbReference type="Proteomes" id="UP000635142"/>
    </source>
</evidence>
<dbReference type="EC" id="4.2.1.136" evidence="6"/>
<proteinExistence type="inferred from homology"/>
<keyword evidence="2 6" id="KW-0067">ATP-binding</keyword>
<dbReference type="AlphaFoldDB" id="A0A927D625"/>
<comment type="catalytic activity">
    <reaction evidence="6">
        <text>(6S)-NADPHX + ADP = AMP + phosphate + NADPH + H(+)</text>
        <dbReference type="Rhea" id="RHEA:32235"/>
        <dbReference type="ChEBI" id="CHEBI:15378"/>
        <dbReference type="ChEBI" id="CHEBI:43474"/>
        <dbReference type="ChEBI" id="CHEBI:57783"/>
        <dbReference type="ChEBI" id="CHEBI:64076"/>
        <dbReference type="ChEBI" id="CHEBI:456215"/>
        <dbReference type="ChEBI" id="CHEBI:456216"/>
        <dbReference type="EC" id="4.2.1.136"/>
    </reaction>
</comment>
<feature type="binding site" evidence="6">
    <location>
        <position position="234"/>
    </location>
    <ligand>
        <name>(6S)-NADPHX</name>
        <dbReference type="ChEBI" id="CHEBI:64076"/>
    </ligand>
</feature>
<evidence type="ECO:0000256" key="3">
    <source>
        <dbReference type="ARBA" id="ARBA00022857"/>
    </source>
</evidence>
<comment type="similarity">
    <text evidence="6">Belongs to the NnrD/CARKD family.</text>
</comment>
<gene>
    <name evidence="6" type="primary">nnrD</name>
    <name evidence="8" type="ORF">H9Q16_11245</name>
</gene>
<dbReference type="GO" id="GO:0052855">
    <property type="term" value="F:ADP-dependent NAD(P)H-hydrate dehydratase activity"/>
    <property type="evidence" value="ECO:0007669"/>
    <property type="project" value="UniProtKB-UniRule"/>
</dbReference>
<feature type="domain" description="YjeF C-terminal" evidence="7">
    <location>
        <begin position="18"/>
        <end position="288"/>
    </location>
</feature>
<evidence type="ECO:0000313" key="8">
    <source>
        <dbReference type="EMBL" id="MBD3664499.1"/>
    </source>
</evidence>
<dbReference type="InterPro" id="IPR029056">
    <property type="entry name" value="Ribokinase-like"/>
</dbReference>
<comment type="catalytic activity">
    <reaction evidence="6">
        <text>(6S)-NADHX + ADP = AMP + phosphate + NADH + H(+)</text>
        <dbReference type="Rhea" id="RHEA:32223"/>
        <dbReference type="ChEBI" id="CHEBI:15378"/>
        <dbReference type="ChEBI" id="CHEBI:43474"/>
        <dbReference type="ChEBI" id="CHEBI:57945"/>
        <dbReference type="ChEBI" id="CHEBI:64074"/>
        <dbReference type="ChEBI" id="CHEBI:456215"/>
        <dbReference type="ChEBI" id="CHEBI:456216"/>
        <dbReference type="EC" id="4.2.1.136"/>
    </reaction>
</comment>
<dbReference type="Pfam" id="PF01256">
    <property type="entry name" value="Carb_kinase"/>
    <property type="match status" value="1"/>
</dbReference>
<dbReference type="GO" id="GO:0046496">
    <property type="term" value="P:nicotinamide nucleotide metabolic process"/>
    <property type="evidence" value="ECO:0007669"/>
    <property type="project" value="UniProtKB-UniRule"/>
</dbReference>
<evidence type="ECO:0000256" key="1">
    <source>
        <dbReference type="ARBA" id="ARBA00022741"/>
    </source>
</evidence>
<dbReference type="HAMAP" id="MF_01965">
    <property type="entry name" value="NADHX_dehydratase"/>
    <property type="match status" value="1"/>
</dbReference>
<protein>
    <recommendedName>
        <fullName evidence="6">ADP-dependent (S)-NAD(P)H-hydrate dehydratase</fullName>
        <ecNumber evidence="6">4.2.1.136</ecNumber>
    </recommendedName>
    <alternativeName>
        <fullName evidence="6">ADP-dependent NAD(P)HX dehydratase</fullName>
    </alternativeName>
</protein>
<feature type="binding site" evidence="6">
    <location>
        <position position="233"/>
    </location>
    <ligand>
        <name>AMP</name>
        <dbReference type="ChEBI" id="CHEBI:456215"/>
    </ligand>
</feature>
<dbReference type="CDD" id="cd01171">
    <property type="entry name" value="YXKO-related"/>
    <property type="match status" value="1"/>
</dbReference>
<sequence length="290" mass="30395">MFPKYARRRPEISSARHITRNTLDLLALQKPQGHKYDHGHALVLTGGPGQTGAARLAARAALRIGAGAVSLGVPPAAQMEVAVQITAIMLRRVADEDALCEILQDRRINAMCLGPALGTSEDKAALIARALKSGRACVLDADALTHLGSNPWLFDLLHDTCVLTPHAGEFLRIFPDISISTPETGVKHASDRAGCTVLLKGAQTTIGCPDGSVSVHQATGTRAVPWLATAGAGDVLAGIITGLLARGMDPLKAAETATFLHVECARQIGPGLIAEDLSEVLPAVLRDLLS</sequence>
<dbReference type="PROSITE" id="PS51383">
    <property type="entry name" value="YJEF_C_3"/>
    <property type="match status" value="1"/>
</dbReference>